<evidence type="ECO:0000259" key="1">
    <source>
        <dbReference type="Pfam" id="PF05368"/>
    </source>
</evidence>
<dbReference type="Pfam" id="PF05368">
    <property type="entry name" value="NmrA"/>
    <property type="match status" value="1"/>
</dbReference>
<keyword evidence="3" id="KW-1185">Reference proteome</keyword>
<dbReference type="InterPro" id="IPR051604">
    <property type="entry name" value="Ergot_Alk_Oxidoreductase"/>
</dbReference>
<dbReference type="SUPFAM" id="SSF51735">
    <property type="entry name" value="NAD(P)-binding Rossmann-fold domains"/>
    <property type="match status" value="1"/>
</dbReference>
<dbReference type="PANTHER" id="PTHR43162:SF1">
    <property type="entry name" value="PRESTALK A DIFFERENTIATION PROTEIN A"/>
    <property type="match status" value="1"/>
</dbReference>
<protein>
    <recommendedName>
        <fullName evidence="1">NmrA-like domain-containing protein</fullName>
    </recommendedName>
</protein>
<feature type="domain" description="NmrA-like" evidence="1">
    <location>
        <begin position="14"/>
        <end position="191"/>
    </location>
</feature>
<dbReference type="InterPro" id="IPR008030">
    <property type="entry name" value="NmrA-like"/>
</dbReference>
<reference evidence="2 3" key="1">
    <citation type="submission" date="2017-02" db="EMBL/GenBank/DDBJ databases">
        <title>The new phylogeny of genus Mycobacterium.</title>
        <authorList>
            <person name="Tortoli E."/>
            <person name="Trovato A."/>
            <person name="Cirillo D.M."/>
        </authorList>
    </citation>
    <scope>NUCLEOTIDE SEQUENCE [LARGE SCALE GENOMIC DNA]</scope>
    <source>
        <strain evidence="2 3">IP1130001</strain>
    </source>
</reference>
<dbReference type="Proteomes" id="UP000243140">
    <property type="component" value="Unassembled WGS sequence"/>
</dbReference>
<dbReference type="InterPro" id="IPR036291">
    <property type="entry name" value="NAD(P)-bd_dom_sf"/>
</dbReference>
<evidence type="ECO:0000313" key="3">
    <source>
        <dbReference type="Proteomes" id="UP000243140"/>
    </source>
</evidence>
<dbReference type="Gene3D" id="3.90.25.10">
    <property type="entry name" value="UDP-galactose 4-epimerase, domain 1"/>
    <property type="match status" value="1"/>
</dbReference>
<dbReference type="PANTHER" id="PTHR43162">
    <property type="match status" value="1"/>
</dbReference>
<proteinExistence type="predicted"/>
<evidence type="ECO:0000313" key="2">
    <source>
        <dbReference type="EMBL" id="ORA85396.1"/>
    </source>
</evidence>
<organism evidence="2 3">
    <name type="scientific">Mycobacterium malmoense</name>
    <dbReference type="NCBI Taxonomy" id="1780"/>
    <lineage>
        <taxon>Bacteria</taxon>
        <taxon>Bacillati</taxon>
        <taxon>Actinomycetota</taxon>
        <taxon>Actinomycetes</taxon>
        <taxon>Mycobacteriales</taxon>
        <taxon>Mycobacteriaceae</taxon>
        <taxon>Mycobacterium</taxon>
    </lineage>
</organism>
<dbReference type="RefSeq" id="WP_083008739.1">
    <property type="nucleotide sequence ID" value="NZ_CP060015.1"/>
</dbReference>
<sequence length="222" mass="23827">MAIVVTGATGHVGRPLVMQLHAAGATRLVALSAINADDEFSRQPSRVLGDRNKEVERLAMESGLEWTSLRPTVFATTYVGGAWAAQIRAGDVVRGPYAQASNSPIVESDVAAVATRAFLGDDLVGHRIPLTGPEAFTNAELVKVIGEVLGRPLRYEEVPPEIVHKTFIAAGVSAQFADAYIAFMQGTVEQPVRATPNVERLLGRSARSIAEWVADHRELFTA</sequence>
<gene>
    <name evidence="2" type="ORF">BST29_00550</name>
</gene>
<dbReference type="EMBL" id="MVHV01000001">
    <property type="protein sequence ID" value="ORA85396.1"/>
    <property type="molecule type" value="Genomic_DNA"/>
</dbReference>
<dbReference type="Gene3D" id="3.40.50.720">
    <property type="entry name" value="NAD(P)-binding Rossmann-like Domain"/>
    <property type="match status" value="1"/>
</dbReference>
<name>A0ABX3SYL9_MYCMA</name>
<comment type="caution">
    <text evidence="2">The sequence shown here is derived from an EMBL/GenBank/DDBJ whole genome shotgun (WGS) entry which is preliminary data.</text>
</comment>
<accession>A0ABX3SYL9</accession>